<feature type="domain" description="Major facilitator superfamily (MFS) profile" evidence="5">
    <location>
        <begin position="44"/>
        <end position="471"/>
    </location>
</feature>
<keyword evidence="4" id="KW-0472">Membrane</keyword>
<feature type="transmembrane region" description="Helical" evidence="4">
    <location>
        <begin position="45"/>
        <end position="71"/>
    </location>
</feature>
<dbReference type="GO" id="GO:0016020">
    <property type="term" value="C:membrane"/>
    <property type="evidence" value="ECO:0007669"/>
    <property type="project" value="UniProtKB-SubCell"/>
</dbReference>
<feature type="region of interest" description="Disordered" evidence="3">
    <location>
        <begin position="1"/>
        <end position="34"/>
    </location>
</feature>
<dbReference type="PROSITE" id="PS50850">
    <property type="entry name" value="MFS"/>
    <property type="match status" value="1"/>
</dbReference>
<comment type="caution">
    <text evidence="6">The sequence shown here is derived from an EMBL/GenBank/DDBJ whole genome shotgun (WGS) entry which is preliminary data.</text>
</comment>
<feature type="transmembrane region" description="Helical" evidence="4">
    <location>
        <begin position="440"/>
        <end position="461"/>
    </location>
</feature>
<keyword evidence="4" id="KW-1133">Transmembrane helix</keyword>
<evidence type="ECO:0000313" key="7">
    <source>
        <dbReference type="Proteomes" id="UP001197093"/>
    </source>
</evidence>
<name>A0AAD4EYX7_9PEZI</name>
<gene>
    <name evidence="6" type="ORF">NEMBOFW57_006186</name>
</gene>
<feature type="transmembrane region" description="Helical" evidence="4">
    <location>
        <begin position="120"/>
        <end position="145"/>
    </location>
</feature>
<dbReference type="Proteomes" id="UP001197093">
    <property type="component" value="Unassembled WGS sequence"/>
</dbReference>
<comment type="subcellular location">
    <subcellularLocation>
        <location evidence="1">Membrane</location>
        <topology evidence="1">Multi-pass membrane protein</topology>
    </subcellularLocation>
</comment>
<feature type="compositionally biased region" description="Polar residues" evidence="3">
    <location>
        <begin position="22"/>
        <end position="34"/>
    </location>
</feature>
<dbReference type="PANTHER" id="PTHR11360">
    <property type="entry name" value="MONOCARBOXYLATE TRANSPORTER"/>
    <property type="match status" value="1"/>
</dbReference>
<dbReference type="InterPro" id="IPR011701">
    <property type="entry name" value="MFS"/>
</dbReference>
<keyword evidence="4" id="KW-0812">Transmembrane</keyword>
<evidence type="ECO:0000256" key="3">
    <source>
        <dbReference type="SAM" id="MobiDB-lite"/>
    </source>
</evidence>
<keyword evidence="7" id="KW-1185">Reference proteome</keyword>
<dbReference type="SUPFAM" id="SSF103473">
    <property type="entry name" value="MFS general substrate transporter"/>
    <property type="match status" value="1"/>
</dbReference>
<reference evidence="6" key="1">
    <citation type="submission" date="2023-02" db="EMBL/GenBank/DDBJ databases">
        <authorList>
            <person name="Palmer J.M."/>
        </authorList>
    </citation>
    <scope>NUCLEOTIDE SEQUENCE</scope>
    <source>
        <strain evidence="6">FW57</strain>
    </source>
</reference>
<feature type="transmembrane region" description="Helical" evidence="4">
    <location>
        <begin position="151"/>
        <end position="172"/>
    </location>
</feature>
<feature type="transmembrane region" description="Helical" evidence="4">
    <location>
        <begin position="408"/>
        <end position="428"/>
    </location>
</feature>
<feature type="transmembrane region" description="Helical" evidence="4">
    <location>
        <begin position="337"/>
        <end position="359"/>
    </location>
</feature>
<sequence>MGCMMSCLQPRPPVADEPPVSSLPTAHSPETQQAGCPKGHIRPCLVVLAAAFMINFTACGLLFGFGVYQALYESMHADTGSPFAGATPAEIDLIGSLSASLLTLGAPLTVGWAQTLGPRLVVWAGGVVFGLAHVLASYGTALWHFQLAQGLLVGVGACFAFMPSMVVTPTWFGKRRRIAMGITSAGTGVGGLVWAPALSACIDHMGFRNTLRLTGALSTALICLSGSVLRWAPASIAPPPQEGGEKACTSSRMQRLWRIPLPSWATIREYKFIAQAGGALLQSAVYYTPVFFTVSYARSLGWSDATGANLTALSNACNAIGKVGVGFVADKVGRLNAFFMTTLVSAVATLAFWVSSTLVGTDHAEVAKSLFIAFTVLYGLFASAYISLFSSALVELFGVGELPRVSGVMYMMQGAAAMAGIPLAGLLIKDHGVSKRPGDYMGMSVMVGACLLGATAAVGWVRVEASPRRARS</sequence>
<dbReference type="Gene3D" id="1.20.1250.20">
    <property type="entry name" value="MFS general substrate transporter like domains"/>
    <property type="match status" value="2"/>
</dbReference>
<comment type="similarity">
    <text evidence="2">Belongs to the major facilitator superfamily. Monocarboxylate porter (TC 2.A.1.13) family.</text>
</comment>
<dbReference type="InterPro" id="IPR036259">
    <property type="entry name" value="MFS_trans_sf"/>
</dbReference>
<feature type="transmembrane region" description="Helical" evidence="4">
    <location>
        <begin position="371"/>
        <end position="396"/>
    </location>
</feature>
<proteinExistence type="inferred from homology"/>
<dbReference type="EMBL" id="JAHCVI010000002">
    <property type="protein sequence ID" value="KAG7289809.1"/>
    <property type="molecule type" value="Genomic_DNA"/>
</dbReference>
<evidence type="ECO:0000259" key="5">
    <source>
        <dbReference type="PROSITE" id="PS50850"/>
    </source>
</evidence>
<evidence type="ECO:0000256" key="4">
    <source>
        <dbReference type="SAM" id="Phobius"/>
    </source>
</evidence>
<organism evidence="6 7">
    <name type="scientific">Staphylotrichum longicolle</name>
    <dbReference type="NCBI Taxonomy" id="669026"/>
    <lineage>
        <taxon>Eukaryota</taxon>
        <taxon>Fungi</taxon>
        <taxon>Dikarya</taxon>
        <taxon>Ascomycota</taxon>
        <taxon>Pezizomycotina</taxon>
        <taxon>Sordariomycetes</taxon>
        <taxon>Sordariomycetidae</taxon>
        <taxon>Sordariales</taxon>
        <taxon>Chaetomiaceae</taxon>
        <taxon>Staphylotrichum</taxon>
    </lineage>
</organism>
<feature type="transmembrane region" description="Helical" evidence="4">
    <location>
        <begin position="91"/>
        <end position="113"/>
    </location>
</feature>
<dbReference type="AlphaFoldDB" id="A0AAD4EYX7"/>
<evidence type="ECO:0000256" key="2">
    <source>
        <dbReference type="ARBA" id="ARBA00006727"/>
    </source>
</evidence>
<dbReference type="InterPro" id="IPR020846">
    <property type="entry name" value="MFS_dom"/>
</dbReference>
<accession>A0AAD4EYX7</accession>
<dbReference type="GO" id="GO:0022857">
    <property type="term" value="F:transmembrane transporter activity"/>
    <property type="evidence" value="ECO:0007669"/>
    <property type="project" value="InterPro"/>
</dbReference>
<dbReference type="PANTHER" id="PTHR11360:SF284">
    <property type="entry name" value="EG:103B4.3 PROTEIN-RELATED"/>
    <property type="match status" value="1"/>
</dbReference>
<protein>
    <recommendedName>
        <fullName evidence="5">Major facilitator superfamily (MFS) profile domain-containing protein</fullName>
    </recommendedName>
</protein>
<dbReference type="Pfam" id="PF07690">
    <property type="entry name" value="MFS_1"/>
    <property type="match status" value="1"/>
</dbReference>
<dbReference type="InterPro" id="IPR050327">
    <property type="entry name" value="Proton-linked_MCT"/>
</dbReference>
<evidence type="ECO:0000256" key="1">
    <source>
        <dbReference type="ARBA" id="ARBA00004141"/>
    </source>
</evidence>
<evidence type="ECO:0000313" key="6">
    <source>
        <dbReference type="EMBL" id="KAG7289809.1"/>
    </source>
</evidence>